<evidence type="ECO:0000313" key="1">
    <source>
        <dbReference type="EMBL" id="TCS96551.1"/>
    </source>
</evidence>
<keyword evidence="2" id="KW-1185">Reference proteome</keyword>
<accession>A0A4R3L925</accession>
<gene>
    <name evidence="1" type="ORF">EDD58_101185</name>
</gene>
<dbReference type="RefSeq" id="WP_131922954.1">
    <property type="nucleotide sequence ID" value="NZ_SMAG01000001.1"/>
</dbReference>
<dbReference type="InterPro" id="IPR016767">
    <property type="entry name" value="UCP019853"/>
</dbReference>
<dbReference type="OrthoDB" id="2877688at2"/>
<name>A0A4R3L925_9BACL</name>
<dbReference type="AlphaFoldDB" id="A0A4R3L925"/>
<comment type="caution">
    <text evidence="1">The sequence shown here is derived from an EMBL/GenBank/DDBJ whole genome shotgun (WGS) entry which is preliminary data.</text>
</comment>
<organism evidence="1 2">
    <name type="scientific">Hazenella coriacea</name>
    <dbReference type="NCBI Taxonomy" id="1179467"/>
    <lineage>
        <taxon>Bacteria</taxon>
        <taxon>Bacillati</taxon>
        <taxon>Bacillota</taxon>
        <taxon>Bacilli</taxon>
        <taxon>Bacillales</taxon>
        <taxon>Thermoactinomycetaceae</taxon>
        <taxon>Hazenella</taxon>
    </lineage>
</organism>
<sequence>MRYKAQVKKLNPHIEEEVTLEIQGHVITAFSSICPYVLEEGKSYPISIGFTILDKFEIRELNEDVKSLEQVDIGYQYYIKGILHEDFIDAGLIILDEDEYFVDYTYLIGKYVEIKVDRLDIEFI</sequence>
<proteinExistence type="predicted"/>
<dbReference type="Proteomes" id="UP000294937">
    <property type="component" value="Unassembled WGS sequence"/>
</dbReference>
<dbReference type="PIRSF" id="PIRSF019853">
    <property type="entry name" value="UCP019853"/>
    <property type="match status" value="1"/>
</dbReference>
<evidence type="ECO:0000313" key="2">
    <source>
        <dbReference type="Proteomes" id="UP000294937"/>
    </source>
</evidence>
<reference evidence="1 2" key="1">
    <citation type="submission" date="2019-03" db="EMBL/GenBank/DDBJ databases">
        <title>Genomic Encyclopedia of Type Strains, Phase IV (KMG-IV): sequencing the most valuable type-strain genomes for metagenomic binning, comparative biology and taxonomic classification.</title>
        <authorList>
            <person name="Goeker M."/>
        </authorList>
    </citation>
    <scope>NUCLEOTIDE SEQUENCE [LARGE SCALE GENOMIC DNA]</scope>
    <source>
        <strain evidence="1 2">DSM 45707</strain>
    </source>
</reference>
<protein>
    <submittedName>
        <fullName evidence="1">Uncharacterized protein</fullName>
    </submittedName>
</protein>
<dbReference type="EMBL" id="SMAG01000001">
    <property type="protein sequence ID" value="TCS96551.1"/>
    <property type="molecule type" value="Genomic_DNA"/>
</dbReference>